<dbReference type="Proteomes" id="UP000536773">
    <property type="component" value="Unassembled WGS sequence"/>
</dbReference>
<evidence type="ECO:0000256" key="1">
    <source>
        <dbReference type="ARBA" id="ARBA00006068"/>
    </source>
</evidence>
<organism evidence="2 3">
    <name type="scientific">Megasphaera elsdenii</name>
    <dbReference type="NCBI Taxonomy" id="907"/>
    <lineage>
        <taxon>Bacteria</taxon>
        <taxon>Bacillati</taxon>
        <taxon>Bacillota</taxon>
        <taxon>Negativicutes</taxon>
        <taxon>Veillonellales</taxon>
        <taxon>Veillonellaceae</taxon>
        <taxon>Megasphaera</taxon>
    </lineage>
</organism>
<dbReference type="PANTHER" id="PTHR33392:SF6">
    <property type="entry name" value="POLYISOPRENYL-TEICHOIC ACID--PEPTIDOGLYCAN TEICHOIC ACID TRANSFERASE TAGU"/>
    <property type="match status" value="1"/>
</dbReference>
<protein>
    <submittedName>
        <fullName evidence="2">LCP family protein</fullName>
    </submittedName>
</protein>
<proteinExistence type="inferred from homology"/>
<dbReference type="EMBL" id="JABBJH010000010">
    <property type="protein sequence ID" value="NMK39302.1"/>
    <property type="molecule type" value="Genomic_DNA"/>
</dbReference>
<sequence>MTQEKRRKILYRILTVVAAVAVFLAGRSLYLHYQSIKEAPIQQDAPDTSQTQSDSSVFAQTSPDKPLYVLLLGTDGGHPQQANFVGVAAINKAKKHIDIIMLPDDTKIEGRKEKGIQELQDVYSEGGMSLVRAVVEDIFHIPIPYYATFTVDSFSKMVDMSGGVPIYVEKNMYHGDEETGKTDINLFQGYQTLTGKEAAGYMRYVDGDGYLSRTQRQERFIKNFYEDRQDCFGVTNAFFLYRAWHDVDSNISAKDMAQLAFDFRGVTADNIDFYILPGEMAMSGKNGDTKYYWTYDPVEVQKVIGRTNNAISTAPEPDDTKK</sequence>
<dbReference type="NCBIfam" id="TIGR00350">
    <property type="entry name" value="lytR_cpsA_psr"/>
    <property type="match status" value="1"/>
</dbReference>
<evidence type="ECO:0000313" key="2">
    <source>
        <dbReference type="EMBL" id="NMK39302.1"/>
    </source>
</evidence>
<name>A0A269TEG7_MEGEL</name>
<comment type="caution">
    <text evidence="2">The sequence shown here is derived from an EMBL/GenBank/DDBJ whole genome shotgun (WGS) entry which is preliminary data.</text>
</comment>
<dbReference type="PANTHER" id="PTHR33392">
    <property type="entry name" value="POLYISOPRENYL-TEICHOIC ACID--PEPTIDOGLYCAN TEICHOIC ACID TRANSFERASE TAGU"/>
    <property type="match status" value="1"/>
</dbReference>
<evidence type="ECO:0000313" key="3">
    <source>
        <dbReference type="Proteomes" id="UP000536773"/>
    </source>
</evidence>
<reference evidence="2 3" key="1">
    <citation type="submission" date="2020-04" db="EMBL/GenBank/DDBJ databases">
        <authorList>
            <person name="Hitch T.C.A."/>
            <person name="Wylensek D."/>
            <person name="Clavel T."/>
        </authorList>
    </citation>
    <scope>NUCLEOTIDE SEQUENCE [LARGE SCALE GENOMIC DNA]</scope>
    <source>
        <strain evidence="2 3">WCA-386-APC-2A</strain>
    </source>
</reference>
<dbReference type="RefSeq" id="WP_036203935.1">
    <property type="nucleotide sequence ID" value="NZ_AP031433.1"/>
</dbReference>
<dbReference type="InterPro" id="IPR050922">
    <property type="entry name" value="LytR/CpsA/Psr_CW_biosynth"/>
</dbReference>
<dbReference type="AlphaFoldDB" id="A0A269TEG7"/>
<comment type="similarity">
    <text evidence="1">Belongs to the LytR/CpsA/Psr (LCP) family.</text>
</comment>
<gene>
    <name evidence="2" type="ORF">HG933_07915</name>
</gene>
<accession>A0A269TEG7</accession>
<dbReference type="Pfam" id="PF03816">
    <property type="entry name" value="LytR_cpsA_psr"/>
    <property type="match status" value="1"/>
</dbReference>
<dbReference type="InterPro" id="IPR004474">
    <property type="entry name" value="LytR_CpsA_psr"/>
</dbReference>
<dbReference type="Gene3D" id="3.40.630.190">
    <property type="entry name" value="LCP protein"/>
    <property type="match status" value="1"/>
</dbReference>